<feature type="signal peptide" evidence="1">
    <location>
        <begin position="1"/>
        <end position="19"/>
    </location>
</feature>
<evidence type="ECO:0000256" key="1">
    <source>
        <dbReference type="SAM" id="SignalP"/>
    </source>
</evidence>
<dbReference type="AlphaFoldDB" id="A0A0F7SNQ6"/>
<dbReference type="EMBL" id="LN483124">
    <property type="protein sequence ID" value="CED82230.1"/>
    <property type="molecule type" value="Genomic_DNA"/>
</dbReference>
<protein>
    <submittedName>
        <fullName evidence="2">Uncharacterized protein</fullName>
    </submittedName>
</protein>
<accession>A0A0F7SNQ6</accession>
<organism evidence="2">
    <name type="scientific">Phaffia rhodozyma</name>
    <name type="common">Yeast</name>
    <name type="synonym">Xanthophyllomyces dendrorhous</name>
    <dbReference type="NCBI Taxonomy" id="264483"/>
    <lineage>
        <taxon>Eukaryota</taxon>
        <taxon>Fungi</taxon>
        <taxon>Dikarya</taxon>
        <taxon>Basidiomycota</taxon>
        <taxon>Agaricomycotina</taxon>
        <taxon>Tremellomycetes</taxon>
        <taxon>Cystofilobasidiales</taxon>
        <taxon>Mrakiaceae</taxon>
        <taxon>Phaffia</taxon>
    </lineage>
</organism>
<reference evidence="2" key="1">
    <citation type="submission" date="2014-08" db="EMBL/GenBank/DDBJ databases">
        <authorList>
            <person name="Sharma Rahul"/>
            <person name="Thines Marco"/>
        </authorList>
    </citation>
    <scope>NUCLEOTIDE SEQUENCE</scope>
</reference>
<sequence>MIFPKATLVTLALASLAAAAPIASVDPEWQNHAADLKRDVTPEWQNHAADLKRDVTPEWQNHAADLK</sequence>
<evidence type="ECO:0000313" key="2">
    <source>
        <dbReference type="EMBL" id="CED82230.1"/>
    </source>
</evidence>
<feature type="chain" id="PRO_5002522403" evidence="1">
    <location>
        <begin position="20"/>
        <end position="67"/>
    </location>
</feature>
<proteinExistence type="predicted"/>
<keyword evidence="1" id="KW-0732">Signal</keyword>
<name>A0A0F7SNQ6_PHARH</name>